<name>A0A4V2K134_9APHY</name>
<sequence>SSTELGIYVAYAHRLSAMEVINSSQISATVAIIPITSNICGPHYPIWVVHSCDRVCHHFVRTKLLIAIQFLQTEIEPDDIWFNNLQEELDQDQDSEDRSTGT</sequence>
<organism evidence="1">
    <name type="scientific">Dichomitus squalens</name>
    <dbReference type="NCBI Taxonomy" id="114155"/>
    <lineage>
        <taxon>Eukaryota</taxon>
        <taxon>Fungi</taxon>
        <taxon>Dikarya</taxon>
        <taxon>Basidiomycota</taxon>
        <taxon>Agaricomycotina</taxon>
        <taxon>Agaricomycetes</taxon>
        <taxon>Polyporales</taxon>
        <taxon>Polyporaceae</taxon>
        <taxon>Dichomitus</taxon>
    </lineage>
</organism>
<protein>
    <submittedName>
        <fullName evidence="1">Uncharacterized protein</fullName>
    </submittedName>
</protein>
<dbReference type="AlphaFoldDB" id="A0A4V2K134"/>
<gene>
    <name evidence="1" type="ORF">BD311DRAFT_657124</name>
</gene>
<reference evidence="1" key="1">
    <citation type="submission" date="2019-01" db="EMBL/GenBank/DDBJ databases">
        <title>Draft genome sequences of three monokaryotic isolates of the white-rot basidiomycete fungus Dichomitus squalens.</title>
        <authorList>
            <consortium name="DOE Joint Genome Institute"/>
            <person name="Lopez S.C."/>
            <person name="Andreopoulos B."/>
            <person name="Pangilinan J."/>
            <person name="Lipzen A."/>
            <person name="Riley R."/>
            <person name="Ahrendt S."/>
            <person name="Ng V."/>
            <person name="Barry K."/>
            <person name="Daum C."/>
            <person name="Grigoriev I.V."/>
            <person name="Hilden K.S."/>
            <person name="Makela M.R."/>
            <person name="de Vries R.P."/>
        </authorList>
    </citation>
    <scope>NUCLEOTIDE SEQUENCE [LARGE SCALE GENOMIC DNA]</scope>
    <source>
        <strain evidence="1">OM18370.1</strain>
    </source>
</reference>
<feature type="non-terminal residue" evidence="1">
    <location>
        <position position="1"/>
    </location>
</feature>
<accession>A0A4V2K134</accession>
<dbReference type="EMBL" id="ML143400">
    <property type="protein sequence ID" value="TBU31213.1"/>
    <property type="molecule type" value="Genomic_DNA"/>
</dbReference>
<dbReference type="Proteomes" id="UP000292957">
    <property type="component" value="Unassembled WGS sequence"/>
</dbReference>
<proteinExistence type="predicted"/>
<evidence type="ECO:0000313" key="1">
    <source>
        <dbReference type="EMBL" id="TBU31213.1"/>
    </source>
</evidence>